<feature type="compositionally biased region" description="Polar residues" evidence="1">
    <location>
        <begin position="121"/>
        <end position="140"/>
    </location>
</feature>
<dbReference type="Proteomes" id="UP001365542">
    <property type="component" value="Unassembled WGS sequence"/>
</dbReference>
<feature type="region of interest" description="Disordered" evidence="1">
    <location>
        <begin position="121"/>
        <end position="141"/>
    </location>
</feature>
<organism evidence="2 3">
    <name type="scientific">Orbilia ellipsospora</name>
    <dbReference type="NCBI Taxonomy" id="2528407"/>
    <lineage>
        <taxon>Eukaryota</taxon>
        <taxon>Fungi</taxon>
        <taxon>Dikarya</taxon>
        <taxon>Ascomycota</taxon>
        <taxon>Pezizomycotina</taxon>
        <taxon>Orbiliomycetes</taxon>
        <taxon>Orbiliales</taxon>
        <taxon>Orbiliaceae</taxon>
        <taxon>Orbilia</taxon>
    </lineage>
</organism>
<evidence type="ECO:0000256" key="1">
    <source>
        <dbReference type="SAM" id="MobiDB-lite"/>
    </source>
</evidence>
<comment type="caution">
    <text evidence="2">The sequence shown here is derived from an EMBL/GenBank/DDBJ whole genome shotgun (WGS) entry which is preliminary data.</text>
</comment>
<sequence>MPLPPYKLVIWRNESHHPQCVGTYTAVYDHDENPIPSLKGNSLIKLLNCCQPSLKFTEDVIERVNSAEEIKASGSKYTLVAMDIYGNDWYHRALVLKLLDFNKGASTQKTDLGTGQEITETHRSINAQQPTPESSPILSESTKHYQPPYKVAVIQKKNNDWNDIDYVLLDILKNPVPQLYKLPHSKLDGESALLNLCGWPPKVLNLVQKITHDLNDSSELRGTNGQYYIIGSNQYINDDSCHVVWELGNSQAAFLKAMSETVEYADSFHTTSGQSTPTSTVF</sequence>
<gene>
    <name evidence="2" type="ORF">TWF694_008948</name>
</gene>
<proteinExistence type="predicted"/>
<dbReference type="AlphaFoldDB" id="A0AAV9XEX7"/>
<reference evidence="2 3" key="1">
    <citation type="submission" date="2019-10" db="EMBL/GenBank/DDBJ databases">
        <authorList>
            <person name="Palmer J.M."/>
        </authorList>
    </citation>
    <scope>NUCLEOTIDE SEQUENCE [LARGE SCALE GENOMIC DNA]</scope>
    <source>
        <strain evidence="2 3">TWF694</strain>
    </source>
</reference>
<evidence type="ECO:0000313" key="3">
    <source>
        <dbReference type="Proteomes" id="UP001365542"/>
    </source>
</evidence>
<accession>A0AAV9XEX7</accession>
<dbReference type="EMBL" id="JAVHJO010000005">
    <property type="protein sequence ID" value="KAK6540126.1"/>
    <property type="molecule type" value="Genomic_DNA"/>
</dbReference>
<evidence type="ECO:0000313" key="2">
    <source>
        <dbReference type="EMBL" id="KAK6540126.1"/>
    </source>
</evidence>
<name>A0AAV9XEX7_9PEZI</name>
<protein>
    <submittedName>
        <fullName evidence="2">Uncharacterized protein</fullName>
    </submittedName>
</protein>
<keyword evidence="3" id="KW-1185">Reference proteome</keyword>